<evidence type="ECO:0000259" key="6">
    <source>
        <dbReference type="PROSITE" id="PS51900"/>
    </source>
</evidence>
<evidence type="ECO:0000256" key="1">
    <source>
        <dbReference type="ARBA" id="ARBA00008857"/>
    </source>
</evidence>
<dbReference type="Gene3D" id="1.10.443.10">
    <property type="entry name" value="Intergrase catalytic core"/>
    <property type="match status" value="1"/>
</dbReference>
<evidence type="ECO:0000259" key="5">
    <source>
        <dbReference type="PROSITE" id="PS51898"/>
    </source>
</evidence>
<comment type="similarity">
    <text evidence="1">Belongs to the 'phage' integrase family.</text>
</comment>
<evidence type="ECO:0000313" key="8">
    <source>
        <dbReference type="Proteomes" id="UP000679992"/>
    </source>
</evidence>
<evidence type="ECO:0000256" key="4">
    <source>
        <dbReference type="PROSITE-ProRule" id="PRU01248"/>
    </source>
</evidence>
<accession>A0ABQ4MAU1</accession>
<gene>
    <name evidence="7" type="primary">xerC_3</name>
    <name evidence="7" type="ORF">J42TS3_21380</name>
</gene>
<keyword evidence="3" id="KW-0233">DNA recombination</keyword>
<feature type="domain" description="Core-binding (CB)" evidence="6">
    <location>
        <begin position="22"/>
        <end position="125"/>
    </location>
</feature>
<dbReference type="InterPro" id="IPR013762">
    <property type="entry name" value="Integrase-like_cat_sf"/>
</dbReference>
<dbReference type="Pfam" id="PF13102">
    <property type="entry name" value="Phage_int_SAM_5"/>
    <property type="match status" value="1"/>
</dbReference>
<dbReference type="InterPro" id="IPR044068">
    <property type="entry name" value="CB"/>
</dbReference>
<keyword evidence="2 4" id="KW-0238">DNA-binding</keyword>
<dbReference type="Proteomes" id="UP000679992">
    <property type="component" value="Unassembled WGS sequence"/>
</dbReference>
<comment type="caution">
    <text evidence="7">The sequence shown here is derived from an EMBL/GenBank/DDBJ whole genome shotgun (WGS) entry which is preliminary data.</text>
</comment>
<dbReference type="EMBL" id="BOSL01000006">
    <property type="protein sequence ID" value="GIP53103.1"/>
    <property type="molecule type" value="Genomic_DNA"/>
</dbReference>
<dbReference type="SUPFAM" id="SSF56349">
    <property type="entry name" value="DNA breaking-rejoining enzymes"/>
    <property type="match status" value="1"/>
</dbReference>
<dbReference type="CDD" id="cd00397">
    <property type="entry name" value="DNA_BRE_C"/>
    <property type="match status" value="1"/>
</dbReference>
<dbReference type="InterPro" id="IPR002104">
    <property type="entry name" value="Integrase_catalytic"/>
</dbReference>
<evidence type="ECO:0000256" key="2">
    <source>
        <dbReference type="ARBA" id="ARBA00023125"/>
    </source>
</evidence>
<dbReference type="PANTHER" id="PTHR30349:SF41">
    <property type="entry name" value="INTEGRASE_RECOMBINASE PROTEIN MJ0367-RELATED"/>
    <property type="match status" value="1"/>
</dbReference>
<reference evidence="7 8" key="1">
    <citation type="submission" date="2021-03" db="EMBL/GenBank/DDBJ databases">
        <title>Antimicrobial resistance genes in bacteria isolated from Japanese honey, and their potential for conferring macrolide and lincosamide resistance in the American foulbrood pathogen Paenibacillus larvae.</title>
        <authorList>
            <person name="Okamoto M."/>
            <person name="Kumagai M."/>
            <person name="Kanamori H."/>
            <person name="Takamatsu D."/>
        </authorList>
    </citation>
    <scope>NUCLEOTIDE SEQUENCE [LARGE SCALE GENOMIC DNA]</scope>
    <source>
        <strain evidence="7 8">J42TS3</strain>
    </source>
</reference>
<dbReference type="PANTHER" id="PTHR30349">
    <property type="entry name" value="PHAGE INTEGRASE-RELATED"/>
    <property type="match status" value="1"/>
</dbReference>
<dbReference type="InterPro" id="IPR025269">
    <property type="entry name" value="SAM-like_dom"/>
</dbReference>
<sequence>MSEDKRKGRAVKNERTSDKLRYSLDYLFEYYYQARKAEGRADNTLKTYVANYKYFCEYLDMRGVGRDIRNVDVELGREYIIWLRDEKVKFSEDCNVPDYVRTIGLEPKSINTRIKNLKTMFKFLHEEGVIDSNPFAYLRNVQDIGRDIEVLSPEELKRLLDAPNQRKYSEFRDYVVLNLLIDGMLRVDEALTLRRENVDPSTCSVFLRRDITKTRKSRIVPITKRTLKLITELMRETVEFSSDYVFLSNYGERLTPNHFRHQLKKYAEMAGLDKRVYPHLMRHSGATLFLEEGGSQRHLQVILGHADGRMTAHYTHLSDKNVKKNHEEFSPMNAIVGKLERSRKTKR</sequence>
<keyword evidence="8" id="KW-1185">Reference proteome</keyword>
<dbReference type="PROSITE" id="PS51900">
    <property type="entry name" value="CB"/>
    <property type="match status" value="1"/>
</dbReference>
<name>A0ABQ4MAU1_9BACL</name>
<dbReference type="InterPro" id="IPR010998">
    <property type="entry name" value="Integrase_recombinase_N"/>
</dbReference>
<proteinExistence type="inferred from homology"/>
<dbReference type="InterPro" id="IPR050090">
    <property type="entry name" value="Tyrosine_recombinase_XerCD"/>
</dbReference>
<feature type="domain" description="Tyr recombinase" evidence="5">
    <location>
        <begin position="146"/>
        <end position="327"/>
    </location>
</feature>
<dbReference type="InterPro" id="IPR011010">
    <property type="entry name" value="DNA_brk_join_enz"/>
</dbReference>
<dbReference type="Gene3D" id="1.10.150.130">
    <property type="match status" value="1"/>
</dbReference>
<dbReference type="Pfam" id="PF00589">
    <property type="entry name" value="Phage_integrase"/>
    <property type="match status" value="1"/>
</dbReference>
<evidence type="ECO:0000313" key="7">
    <source>
        <dbReference type="EMBL" id="GIP53103.1"/>
    </source>
</evidence>
<dbReference type="PROSITE" id="PS51898">
    <property type="entry name" value="TYR_RECOMBINASE"/>
    <property type="match status" value="1"/>
</dbReference>
<dbReference type="RefSeq" id="WP_213654765.1">
    <property type="nucleotide sequence ID" value="NZ_BOSL01000006.1"/>
</dbReference>
<protein>
    <submittedName>
        <fullName evidence="7">Tyrosine recombinase XerC</fullName>
    </submittedName>
</protein>
<organism evidence="7 8">
    <name type="scientific">Paenibacillus vini</name>
    <dbReference type="NCBI Taxonomy" id="1476024"/>
    <lineage>
        <taxon>Bacteria</taxon>
        <taxon>Bacillati</taxon>
        <taxon>Bacillota</taxon>
        <taxon>Bacilli</taxon>
        <taxon>Bacillales</taxon>
        <taxon>Paenibacillaceae</taxon>
        <taxon>Paenibacillus</taxon>
    </lineage>
</organism>
<evidence type="ECO:0000256" key="3">
    <source>
        <dbReference type="ARBA" id="ARBA00023172"/>
    </source>
</evidence>